<dbReference type="PANTHER" id="PTHR22916">
    <property type="entry name" value="GLYCOSYLTRANSFERASE"/>
    <property type="match status" value="1"/>
</dbReference>
<organism evidence="2 3">
    <name type="scientific">Propioniciclava sinopodophylli</name>
    <dbReference type="NCBI Taxonomy" id="1837344"/>
    <lineage>
        <taxon>Bacteria</taxon>
        <taxon>Bacillati</taxon>
        <taxon>Actinomycetota</taxon>
        <taxon>Actinomycetes</taxon>
        <taxon>Propionibacteriales</taxon>
        <taxon>Propionibacteriaceae</taxon>
        <taxon>Propioniciclava</taxon>
    </lineage>
</organism>
<protein>
    <submittedName>
        <fullName evidence="2">Glycosyltransferase</fullName>
    </submittedName>
</protein>
<dbReference type="OrthoDB" id="3177103at2"/>
<gene>
    <name evidence="2" type="ORF">ET989_00500</name>
</gene>
<name>A0A4Q9KGL9_9ACTN</name>
<proteinExistence type="predicted"/>
<dbReference type="PANTHER" id="PTHR22916:SF3">
    <property type="entry name" value="UDP-GLCNAC:BETAGAL BETA-1,3-N-ACETYLGLUCOSAMINYLTRANSFERASE-LIKE PROTEIN 1"/>
    <property type="match status" value="1"/>
</dbReference>
<dbReference type="SUPFAM" id="SSF53448">
    <property type="entry name" value="Nucleotide-diphospho-sugar transferases"/>
    <property type="match status" value="1"/>
</dbReference>
<comment type="caution">
    <text evidence="2">The sequence shown here is derived from an EMBL/GenBank/DDBJ whole genome shotgun (WGS) entry which is preliminary data.</text>
</comment>
<dbReference type="Gene3D" id="3.90.550.10">
    <property type="entry name" value="Spore Coat Polysaccharide Biosynthesis Protein SpsA, Chain A"/>
    <property type="match status" value="1"/>
</dbReference>
<evidence type="ECO:0000313" key="2">
    <source>
        <dbReference type="EMBL" id="TBT88474.1"/>
    </source>
</evidence>
<accession>A0A4Q9KGL9</accession>
<keyword evidence="2" id="KW-0808">Transferase</keyword>
<dbReference type="InterPro" id="IPR029044">
    <property type="entry name" value="Nucleotide-diphossugar_trans"/>
</dbReference>
<dbReference type="GO" id="GO:0016758">
    <property type="term" value="F:hexosyltransferase activity"/>
    <property type="evidence" value="ECO:0007669"/>
    <property type="project" value="UniProtKB-ARBA"/>
</dbReference>
<dbReference type="EMBL" id="SDMQ01000001">
    <property type="protein sequence ID" value="TBT88474.1"/>
    <property type="molecule type" value="Genomic_DNA"/>
</dbReference>
<feature type="domain" description="Glycosyltransferase 2-like" evidence="1">
    <location>
        <begin position="5"/>
        <end position="127"/>
    </location>
</feature>
<reference evidence="2 3" key="1">
    <citation type="submission" date="2019-01" db="EMBL/GenBank/DDBJ databases">
        <title>Lactibacter flavus gen. nov., sp. nov., a novel bacterium of the family Propionibacteriaceae isolated from raw milk and dairy products.</title>
        <authorList>
            <person name="Huptas C."/>
            <person name="Wenning M."/>
            <person name="Breitenwieser F."/>
            <person name="Doll E."/>
            <person name="Von Neubeck M."/>
            <person name="Busse H.-J."/>
            <person name="Scherer S."/>
        </authorList>
    </citation>
    <scope>NUCLEOTIDE SEQUENCE [LARGE SCALE GENOMIC DNA]</scope>
    <source>
        <strain evidence="2 3">KCTC 33808</strain>
    </source>
</reference>
<dbReference type="Pfam" id="PF00535">
    <property type="entry name" value="Glycos_transf_2"/>
    <property type="match status" value="1"/>
</dbReference>
<sequence length="295" mass="33055">MAVEILIPYWGDPALMKEAVNSVLAQTSDQWRLTIVDDAYPSLEIRDWIAELDHPRIAYHRKPVNEGLVANFRTTVGMATEPLLVNLGSDDRLLPNYVEEILRVHAQFPQASMIQPGVRVIDEDGNESLPLADRVKQRLVRPRGHGPQVLSGEALVANLLTGNWLYWPSIAFRTDRIQSVDFREEYAIVLDLALIVDLLAQGDVLVTTPKVCFEYRRHSASASSLDLLDGRRFAGDRHYFAAAAAQARALGWRRAEMAARLRLTARAHALTLLPEAVRTHDTRGVRTVLRHAFGA</sequence>
<evidence type="ECO:0000259" key="1">
    <source>
        <dbReference type="Pfam" id="PF00535"/>
    </source>
</evidence>
<evidence type="ECO:0000313" key="3">
    <source>
        <dbReference type="Proteomes" id="UP000292373"/>
    </source>
</evidence>
<dbReference type="Proteomes" id="UP000292373">
    <property type="component" value="Unassembled WGS sequence"/>
</dbReference>
<dbReference type="InterPro" id="IPR001173">
    <property type="entry name" value="Glyco_trans_2-like"/>
</dbReference>
<dbReference type="AlphaFoldDB" id="A0A4Q9KGL9"/>
<keyword evidence="3" id="KW-1185">Reference proteome</keyword>